<evidence type="ECO:0000259" key="5">
    <source>
        <dbReference type="PROSITE" id="PS50296"/>
    </source>
</evidence>
<feature type="region of interest" description="Disordered" evidence="4">
    <location>
        <begin position="244"/>
        <end position="289"/>
    </location>
</feature>
<dbReference type="SUPFAM" id="SSF55159">
    <property type="entry name" value="eIF1-like"/>
    <property type="match status" value="1"/>
</dbReference>
<dbReference type="Pfam" id="PF01253">
    <property type="entry name" value="SUI1"/>
    <property type="match status" value="1"/>
</dbReference>
<evidence type="ECO:0000256" key="3">
    <source>
        <dbReference type="ARBA" id="ARBA00022917"/>
    </source>
</evidence>
<gene>
    <name evidence="6" type="ORF">QTO34_001220</name>
</gene>
<evidence type="ECO:0000256" key="2">
    <source>
        <dbReference type="ARBA" id="ARBA00022540"/>
    </source>
</evidence>
<dbReference type="EMBL" id="JAULJE010000010">
    <property type="protein sequence ID" value="KAK1338110.1"/>
    <property type="molecule type" value="Genomic_DNA"/>
</dbReference>
<feature type="compositionally biased region" description="Gly residues" evidence="4">
    <location>
        <begin position="254"/>
        <end position="263"/>
    </location>
</feature>
<dbReference type="InterPro" id="IPR005874">
    <property type="entry name" value="SUI1_euk"/>
</dbReference>
<comment type="similarity">
    <text evidence="1">Belongs to the SUI1 family.</text>
</comment>
<evidence type="ECO:0000313" key="6">
    <source>
        <dbReference type="EMBL" id="KAK1338110.1"/>
    </source>
</evidence>
<reference evidence="6" key="1">
    <citation type="submission" date="2023-06" db="EMBL/GenBank/DDBJ databases">
        <title>Reference genome for the Northern bat (Eptesicus nilssonii), a most northern bat species.</title>
        <authorList>
            <person name="Laine V.N."/>
            <person name="Pulliainen A.T."/>
            <person name="Lilley T.M."/>
        </authorList>
    </citation>
    <scope>NUCLEOTIDE SEQUENCE</scope>
    <source>
        <strain evidence="6">BLF_Eptnil</strain>
        <tissue evidence="6">Kidney</tissue>
    </source>
</reference>
<dbReference type="PANTHER" id="PTHR10388">
    <property type="entry name" value="EUKARYOTIC TRANSLATION INITIATION FACTOR SUI1"/>
    <property type="match status" value="1"/>
</dbReference>
<sequence length="289" mass="30995">MPLLEIACNLGMCPDGESNRGLLVHRVVDTSDQDTALLQGISGDYDKMKLVKAFKMKLAWNGTAIEHPEYGEVIQLQGDQRKNIYLFLVETGLAKDDQLKLSDEDLGTLSPQQDTEEYVLTLSYGLAYRRRRGTRKRGLLGVLYLHLVCSSRLLAAFETTNPSRHNAFKSRQHVSCRIPGSSCFLSATAGSAANIPETPIGPHPGRARGGAQPLIGRPLSMKRPRRFLRGTAALVCAGASEAKGAAGGQRAPGAGPGTCGAAGAGLRAPISPRPRQTSRRLRNQPGSLA</sequence>
<feature type="domain" description="SUI1" evidence="5">
    <location>
        <begin position="22"/>
        <end position="92"/>
    </location>
</feature>
<dbReference type="Proteomes" id="UP001177744">
    <property type="component" value="Unassembled WGS sequence"/>
</dbReference>
<keyword evidence="2" id="KW-0396">Initiation factor</keyword>
<dbReference type="InterPro" id="IPR001950">
    <property type="entry name" value="SUI1"/>
</dbReference>
<accession>A0AA40HVJ8</accession>
<feature type="compositionally biased region" description="Low complexity" evidence="4">
    <location>
        <begin position="244"/>
        <end position="253"/>
    </location>
</feature>
<dbReference type="CDD" id="cd11566">
    <property type="entry name" value="eIF1_SUI1"/>
    <property type="match status" value="1"/>
</dbReference>
<evidence type="ECO:0000256" key="1">
    <source>
        <dbReference type="ARBA" id="ARBA00005422"/>
    </source>
</evidence>
<proteinExistence type="inferred from homology"/>
<evidence type="ECO:0000313" key="7">
    <source>
        <dbReference type="Proteomes" id="UP001177744"/>
    </source>
</evidence>
<dbReference type="PROSITE" id="PS50296">
    <property type="entry name" value="SUI1"/>
    <property type="match status" value="1"/>
</dbReference>
<dbReference type="AlphaFoldDB" id="A0AA40HVJ8"/>
<dbReference type="GO" id="GO:0003743">
    <property type="term" value="F:translation initiation factor activity"/>
    <property type="evidence" value="ECO:0007669"/>
    <property type="project" value="UniProtKB-KW"/>
</dbReference>
<comment type="caution">
    <text evidence="6">The sequence shown here is derived from an EMBL/GenBank/DDBJ whole genome shotgun (WGS) entry which is preliminary data.</text>
</comment>
<keyword evidence="7" id="KW-1185">Reference proteome</keyword>
<dbReference type="InterPro" id="IPR036877">
    <property type="entry name" value="SUI1_dom_sf"/>
</dbReference>
<dbReference type="Gene3D" id="3.30.780.10">
    <property type="entry name" value="SUI1-like domain"/>
    <property type="match status" value="1"/>
</dbReference>
<name>A0AA40HVJ8_CNENI</name>
<evidence type="ECO:0000256" key="4">
    <source>
        <dbReference type="SAM" id="MobiDB-lite"/>
    </source>
</evidence>
<organism evidence="6 7">
    <name type="scientific">Cnephaeus nilssonii</name>
    <name type="common">Northern bat</name>
    <name type="synonym">Eptesicus nilssonii</name>
    <dbReference type="NCBI Taxonomy" id="3371016"/>
    <lineage>
        <taxon>Eukaryota</taxon>
        <taxon>Metazoa</taxon>
        <taxon>Chordata</taxon>
        <taxon>Craniata</taxon>
        <taxon>Vertebrata</taxon>
        <taxon>Euteleostomi</taxon>
        <taxon>Mammalia</taxon>
        <taxon>Eutheria</taxon>
        <taxon>Laurasiatheria</taxon>
        <taxon>Chiroptera</taxon>
        <taxon>Yangochiroptera</taxon>
        <taxon>Vespertilionidae</taxon>
        <taxon>Cnephaeus</taxon>
    </lineage>
</organism>
<keyword evidence="3" id="KW-0648">Protein biosynthesis</keyword>
<protein>
    <recommendedName>
        <fullName evidence="5">SUI1 domain-containing protein</fullName>
    </recommendedName>
</protein>